<keyword evidence="6" id="KW-1185">Reference proteome</keyword>
<dbReference type="SMART" id="SM00225">
    <property type="entry name" value="BTB"/>
    <property type="match status" value="1"/>
</dbReference>
<dbReference type="Proteomes" id="UP000014760">
    <property type="component" value="Unassembled WGS sequence"/>
</dbReference>
<evidence type="ECO:0000313" key="5">
    <source>
        <dbReference type="EnsemblMetazoa" id="CapteP208218"/>
    </source>
</evidence>
<dbReference type="HOGENOM" id="CLU_1715006_0_0_1"/>
<dbReference type="PANTHER" id="PTHR45632">
    <property type="entry name" value="LD33804P"/>
    <property type="match status" value="1"/>
</dbReference>
<dbReference type="OrthoDB" id="6273668at2759"/>
<dbReference type="EMBL" id="KB301002">
    <property type="protein sequence ID" value="ELU06015.1"/>
    <property type="molecule type" value="Genomic_DNA"/>
</dbReference>
<organism evidence="4">
    <name type="scientific">Capitella teleta</name>
    <name type="common">Polychaete worm</name>
    <dbReference type="NCBI Taxonomy" id="283909"/>
    <lineage>
        <taxon>Eukaryota</taxon>
        <taxon>Metazoa</taxon>
        <taxon>Spiralia</taxon>
        <taxon>Lophotrochozoa</taxon>
        <taxon>Annelida</taxon>
        <taxon>Polychaeta</taxon>
        <taxon>Sedentaria</taxon>
        <taxon>Scolecida</taxon>
        <taxon>Capitellidae</taxon>
        <taxon>Capitella</taxon>
    </lineage>
</organism>
<dbReference type="EMBL" id="AMQN01023062">
    <property type="status" value="NOT_ANNOTATED_CDS"/>
    <property type="molecule type" value="Genomic_DNA"/>
</dbReference>
<dbReference type="PANTHER" id="PTHR45632:SF3">
    <property type="entry name" value="KELCH-LIKE PROTEIN 32"/>
    <property type="match status" value="1"/>
</dbReference>
<protein>
    <recommendedName>
        <fullName evidence="3">BTB domain-containing protein</fullName>
    </recommendedName>
</protein>
<sequence length="153" mass="16962">MRPSKDCPLKAFNFEASGHSASVLTGLNALREKDQLFDVTLVADGQSFGAHRVALAASSDYFRAMFTDAMLECKQTQIELNGVGALGLKHILDYAYTSKLTLTLGNIQDILRAASHLQLLPVFKHFHLFLCMWRPYGGSIFKMPYFSIDVLGS</sequence>
<reference evidence="6" key="1">
    <citation type="submission" date="2012-12" db="EMBL/GenBank/DDBJ databases">
        <authorList>
            <person name="Hellsten U."/>
            <person name="Grimwood J."/>
            <person name="Chapman J.A."/>
            <person name="Shapiro H."/>
            <person name="Aerts A."/>
            <person name="Otillar R.P."/>
            <person name="Terry A.Y."/>
            <person name="Boore J.L."/>
            <person name="Simakov O."/>
            <person name="Marletaz F."/>
            <person name="Cho S.-J."/>
            <person name="Edsinger-Gonzales E."/>
            <person name="Havlak P."/>
            <person name="Kuo D.-H."/>
            <person name="Larsson T."/>
            <person name="Lv J."/>
            <person name="Arendt D."/>
            <person name="Savage R."/>
            <person name="Osoegawa K."/>
            <person name="de Jong P."/>
            <person name="Lindberg D.R."/>
            <person name="Seaver E.C."/>
            <person name="Weisblat D.A."/>
            <person name="Putnam N.H."/>
            <person name="Grigoriev I.V."/>
            <person name="Rokhsar D.S."/>
        </authorList>
    </citation>
    <scope>NUCLEOTIDE SEQUENCE</scope>
    <source>
        <strain evidence="6">I ESC-2004</strain>
    </source>
</reference>
<evidence type="ECO:0000313" key="4">
    <source>
        <dbReference type="EMBL" id="ELU06015.1"/>
    </source>
</evidence>
<keyword evidence="1" id="KW-0880">Kelch repeat</keyword>
<dbReference type="Pfam" id="PF00651">
    <property type="entry name" value="BTB"/>
    <property type="match status" value="1"/>
</dbReference>
<keyword evidence="2" id="KW-0677">Repeat</keyword>
<proteinExistence type="predicted"/>
<dbReference type="OMA" id="DTADNES"/>
<dbReference type="EnsemblMetazoa" id="CapteT208218">
    <property type="protein sequence ID" value="CapteP208218"/>
    <property type="gene ID" value="CapteG208218"/>
</dbReference>
<reference evidence="5" key="3">
    <citation type="submission" date="2015-06" db="UniProtKB">
        <authorList>
            <consortium name="EnsemblMetazoa"/>
        </authorList>
    </citation>
    <scope>IDENTIFICATION</scope>
</reference>
<reference evidence="4 6" key="2">
    <citation type="journal article" date="2013" name="Nature">
        <title>Insights into bilaterian evolution from three spiralian genomes.</title>
        <authorList>
            <person name="Simakov O."/>
            <person name="Marletaz F."/>
            <person name="Cho S.J."/>
            <person name="Edsinger-Gonzales E."/>
            <person name="Havlak P."/>
            <person name="Hellsten U."/>
            <person name="Kuo D.H."/>
            <person name="Larsson T."/>
            <person name="Lv J."/>
            <person name="Arendt D."/>
            <person name="Savage R."/>
            <person name="Osoegawa K."/>
            <person name="de Jong P."/>
            <person name="Grimwood J."/>
            <person name="Chapman J.A."/>
            <person name="Shapiro H."/>
            <person name="Aerts A."/>
            <person name="Otillar R.P."/>
            <person name="Terry A.Y."/>
            <person name="Boore J.L."/>
            <person name="Grigoriev I.V."/>
            <person name="Lindberg D.R."/>
            <person name="Seaver E.C."/>
            <person name="Weisblat D.A."/>
            <person name="Putnam N.H."/>
            <person name="Rokhsar D.S."/>
        </authorList>
    </citation>
    <scope>NUCLEOTIDE SEQUENCE</scope>
    <source>
        <strain evidence="4 6">I ESC-2004</strain>
    </source>
</reference>
<dbReference type="PROSITE" id="PS50097">
    <property type="entry name" value="BTB"/>
    <property type="match status" value="1"/>
</dbReference>
<name>R7UIK4_CAPTE</name>
<dbReference type="InterPro" id="IPR000210">
    <property type="entry name" value="BTB/POZ_dom"/>
</dbReference>
<dbReference type="AlphaFoldDB" id="R7UIK4"/>
<accession>R7UIK4</accession>
<dbReference type="InterPro" id="IPR011333">
    <property type="entry name" value="SKP1/BTB/POZ_sf"/>
</dbReference>
<evidence type="ECO:0000256" key="1">
    <source>
        <dbReference type="ARBA" id="ARBA00022441"/>
    </source>
</evidence>
<dbReference type="STRING" id="283909.R7UIK4"/>
<evidence type="ECO:0000259" key="3">
    <source>
        <dbReference type="PROSITE" id="PS50097"/>
    </source>
</evidence>
<evidence type="ECO:0000313" key="6">
    <source>
        <dbReference type="Proteomes" id="UP000014760"/>
    </source>
</evidence>
<dbReference type="SUPFAM" id="SSF54695">
    <property type="entry name" value="POZ domain"/>
    <property type="match status" value="1"/>
</dbReference>
<dbReference type="EMBL" id="AMQN01023061">
    <property type="status" value="NOT_ANNOTATED_CDS"/>
    <property type="molecule type" value="Genomic_DNA"/>
</dbReference>
<evidence type="ECO:0000256" key="2">
    <source>
        <dbReference type="ARBA" id="ARBA00022737"/>
    </source>
</evidence>
<dbReference type="Gene3D" id="3.30.710.10">
    <property type="entry name" value="Potassium Channel Kv1.1, Chain A"/>
    <property type="match status" value="1"/>
</dbReference>
<feature type="domain" description="BTB" evidence="3">
    <location>
        <begin position="37"/>
        <end position="104"/>
    </location>
</feature>
<gene>
    <name evidence="4" type="ORF">CAPTEDRAFT_208218</name>
</gene>